<evidence type="ECO:0000313" key="2">
    <source>
        <dbReference type="EMBL" id="QNN60191.1"/>
    </source>
</evidence>
<keyword evidence="3" id="KW-1185">Reference proteome</keyword>
<evidence type="ECO:0000256" key="1">
    <source>
        <dbReference type="SAM" id="Phobius"/>
    </source>
</evidence>
<keyword evidence="1" id="KW-0472">Membrane</keyword>
<accession>A0A7G9RX66</accession>
<dbReference type="EMBL" id="CP060715">
    <property type="protein sequence ID" value="QNN60191.1"/>
    <property type="molecule type" value="Genomic_DNA"/>
</dbReference>
<dbReference type="KEGG" id="eio:H9L01_07400"/>
<protein>
    <submittedName>
        <fullName evidence="2">Uncharacterized protein</fullName>
    </submittedName>
</protein>
<dbReference type="RefSeq" id="WP_187533323.1">
    <property type="nucleotide sequence ID" value="NZ_CBCSHU010000026.1"/>
</dbReference>
<keyword evidence="1" id="KW-0812">Transmembrane</keyword>
<proteinExistence type="predicted"/>
<name>A0A7G9RX66_9FIRM</name>
<dbReference type="Proteomes" id="UP000515928">
    <property type="component" value="Chromosome"/>
</dbReference>
<feature type="transmembrane region" description="Helical" evidence="1">
    <location>
        <begin position="113"/>
        <end position="132"/>
    </location>
</feature>
<organism evidence="2 3">
    <name type="scientific">Erysipelothrix inopinata</name>
    <dbReference type="NCBI Taxonomy" id="225084"/>
    <lineage>
        <taxon>Bacteria</taxon>
        <taxon>Bacillati</taxon>
        <taxon>Bacillota</taxon>
        <taxon>Erysipelotrichia</taxon>
        <taxon>Erysipelotrichales</taxon>
        <taxon>Erysipelotrichaceae</taxon>
        <taxon>Erysipelothrix</taxon>
    </lineage>
</organism>
<sequence length="138" mass="16394">MYYFFNKHKILRTILDWIVLFVIGFSIMTLLSNVEMQTGWFAPVYINVFVICIFAYVELIHEPKENRMDLENWMNNIRWINGISLGLHTTVGFSKKASFDVIIPPIWDQSRSMIIFTLALYLFMIIVPTLVIEIRKRR</sequence>
<feature type="transmembrane region" description="Helical" evidence="1">
    <location>
        <begin position="14"/>
        <end position="34"/>
    </location>
</feature>
<keyword evidence="1" id="KW-1133">Transmembrane helix</keyword>
<dbReference type="AlphaFoldDB" id="A0A7G9RX66"/>
<reference evidence="2 3" key="1">
    <citation type="submission" date="2020-08" db="EMBL/GenBank/DDBJ databases">
        <title>Genome sequence of Erysipelothrix inopinata DSM 15511T.</title>
        <authorList>
            <person name="Hyun D.-W."/>
            <person name="Bae J.-W."/>
        </authorList>
    </citation>
    <scope>NUCLEOTIDE SEQUENCE [LARGE SCALE GENOMIC DNA]</scope>
    <source>
        <strain evidence="2 3">DSM 15511</strain>
    </source>
</reference>
<evidence type="ECO:0000313" key="3">
    <source>
        <dbReference type="Proteomes" id="UP000515928"/>
    </source>
</evidence>
<gene>
    <name evidence="2" type="ORF">H9L01_07400</name>
</gene>
<feature type="transmembrane region" description="Helical" evidence="1">
    <location>
        <begin position="40"/>
        <end position="57"/>
    </location>
</feature>